<dbReference type="FunFam" id="1.10.3810.10:FF:000001">
    <property type="entry name" value="Penicillin-binding protein 1A"/>
    <property type="match status" value="1"/>
</dbReference>
<dbReference type="InterPro" id="IPR012338">
    <property type="entry name" value="Beta-lactam/transpept-like"/>
</dbReference>
<sequence length="616" mass="69500">MKQTVGYIWILLLIPFAISLFLNIGKEIHVASQFQTQLDKSVPLHSPVFSQPVVMKDKNGDVFSEEYVEYRVPLTLDQIPLLAQELFIQSEDKGFYSHIGYDLSAIVRAVVANAESSDNGQGGSTITQQLVRMRYLTEEKTYERKVTELMYAYELEKQASKDTILEMYLNEMYFSNQVYGIGAAAQFYFNRDIAQLTGAELAFLAAVPNNPSLYDPIKNFEKTKARQELLLGILHDESFISDEQYSEWLQQPIRLSVKKKLQKYPEYSTYVFYELRKLVAASEGFDEQLVATTDPIQRDALNVKLDDRVQQILAGGVTIETNLDVAKQRQISSDFSSMLRIPDLQASAVVIENKTRSISALYAGKEYRKFDFHRAFQAVRQPGSAIKPLLDYAPLFETTTLTPESITNAGKYCVNTYCPSNYGGHIYGDVSIKEAFRFSYNTAALRLFEQVGVENAFSYIEPFGFDHITQQDHQFSAAIGGFTNGVTSYEMANAYSSFIDGSYSQAHAIRSVKSVAGDPLFNWKNESMIVWNPQTVKYMRELLKDVVDNGTGRGITHASSYTGAKTGTTNDYHDFWLAGLTDDYTAAVWLGFDTPRDMGNLEKQKIQHALFSAAIK</sequence>
<evidence type="ECO:0000256" key="11">
    <source>
        <dbReference type="ARBA" id="ARBA00022984"/>
    </source>
</evidence>
<evidence type="ECO:0000259" key="19">
    <source>
        <dbReference type="Pfam" id="PF00912"/>
    </source>
</evidence>
<feature type="domain" description="Glycosyl transferase family 51" evidence="19">
    <location>
        <begin position="67"/>
        <end position="232"/>
    </location>
</feature>
<comment type="similarity">
    <text evidence="3">In the N-terminal section; belongs to the glycosyltransferase 51 family.</text>
</comment>
<keyword evidence="5" id="KW-0121">Carboxypeptidase</keyword>
<keyword evidence="14" id="KW-0961">Cell wall biogenesis/degradation</keyword>
<evidence type="ECO:0000256" key="7">
    <source>
        <dbReference type="ARBA" id="ARBA00022676"/>
    </source>
</evidence>
<dbReference type="InterPro" id="IPR050396">
    <property type="entry name" value="Glycosyltr_51/Transpeptidase"/>
</dbReference>
<protein>
    <submittedName>
        <fullName evidence="20">Penicillin-binding protein</fullName>
    </submittedName>
</protein>
<dbReference type="InterPro" id="IPR023346">
    <property type="entry name" value="Lysozyme-like_dom_sf"/>
</dbReference>
<keyword evidence="13" id="KW-0511">Multifunctional enzyme</keyword>
<keyword evidence="9" id="KW-0378">Hydrolase</keyword>
<evidence type="ECO:0000256" key="9">
    <source>
        <dbReference type="ARBA" id="ARBA00022801"/>
    </source>
</evidence>
<keyword evidence="4" id="KW-1003">Cell membrane</keyword>
<dbReference type="RefSeq" id="WP_119883682.1">
    <property type="nucleotide sequence ID" value="NZ_CP032418.1"/>
</dbReference>
<dbReference type="GO" id="GO:0030288">
    <property type="term" value="C:outer membrane-bounded periplasmic space"/>
    <property type="evidence" value="ECO:0007669"/>
    <property type="project" value="TreeGrafter"/>
</dbReference>
<dbReference type="Gene3D" id="3.40.710.10">
    <property type="entry name" value="DD-peptidase/beta-lactamase superfamily"/>
    <property type="match status" value="1"/>
</dbReference>
<comment type="catalytic activity">
    <reaction evidence="15">
        <text>Preferential cleavage: (Ac)2-L-Lys-D-Ala-|-D-Ala. Also transpeptidation of peptidyl-alanyl moieties that are N-acyl substituents of D-alanine.</text>
        <dbReference type="EC" id="3.4.16.4"/>
    </reaction>
</comment>
<evidence type="ECO:0000256" key="2">
    <source>
        <dbReference type="ARBA" id="ARBA00007090"/>
    </source>
</evidence>
<comment type="subcellular location">
    <subcellularLocation>
        <location evidence="1">Cell membrane</location>
    </subcellularLocation>
</comment>
<comment type="similarity">
    <text evidence="2">In the C-terminal section; belongs to the transpeptidase family.</text>
</comment>
<dbReference type="Proteomes" id="UP000265725">
    <property type="component" value="Chromosome"/>
</dbReference>
<keyword evidence="17" id="KW-1133">Transmembrane helix</keyword>
<evidence type="ECO:0000256" key="8">
    <source>
        <dbReference type="ARBA" id="ARBA00022679"/>
    </source>
</evidence>
<dbReference type="GO" id="GO:0009252">
    <property type="term" value="P:peptidoglycan biosynthetic process"/>
    <property type="evidence" value="ECO:0007669"/>
    <property type="project" value="UniProtKB-KW"/>
</dbReference>
<dbReference type="SUPFAM" id="SSF53955">
    <property type="entry name" value="Lysozyme-like"/>
    <property type="match status" value="1"/>
</dbReference>
<name>A0A385YTE3_9BACL</name>
<evidence type="ECO:0000256" key="10">
    <source>
        <dbReference type="ARBA" id="ARBA00022960"/>
    </source>
</evidence>
<feature type="transmembrane region" description="Helical" evidence="17">
    <location>
        <begin position="6"/>
        <end position="25"/>
    </location>
</feature>
<dbReference type="Pfam" id="PF00905">
    <property type="entry name" value="Transpeptidase"/>
    <property type="match status" value="1"/>
</dbReference>
<dbReference type="GO" id="GO:0005886">
    <property type="term" value="C:plasma membrane"/>
    <property type="evidence" value="ECO:0007669"/>
    <property type="project" value="UniProtKB-SubCell"/>
</dbReference>
<accession>A0A385YTE3</accession>
<evidence type="ECO:0000256" key="12">
    <source>
        <dbReference type="ARBA" id="ARBA00023136"/>
    </source>
</evidence>
<keyword evidence="6" id="KW-0645">Protease</keyword>
<dbReference type="OrthoDB" id="9766909at2"/>
<keyword evidence="12 17" id="KW-0472">Membrane</keyword>
<evidence type="ECO:0000256" key="3">
    <source>
        <dbReference type="ARBA" id="ARBA00007739"/>
    </source>
</evidence>
<dbReference type="GO" id="GO:0009002">
    <property type="term" value="F:serine-type D-Ala-D-Ala carboxypeptidase activity"/>
    <property type="evidence" value="ECO:0007669"/>
    <property type="project" value="UniProtKB-EC"/>
</dbReference>
<evidence type="ECO:0000259" key="18">
    <source>
        <dbReference type="Pfam" id="PF00905"/>
    </source>
</evidence>
<proteinExistence type="inferred from homology"/>
<evidence type="ECO:0000313" key="20">
    <source>
        <dbReference type="EMBL" id="AYC29946.1"/>
    </source>
</evidence>
<dbReference type="Pfam" id="PF00912">
    <property type="entry name" value="Transgly"/>
    <property type="match status" value="1"/>
</dbReference>
<keyword evidence="17" id="KW-0812">Transmembrane</keyword>
<evidence type="ECO:0000256" key="13">
    <source>
        <dbReference type="ARBA" id="ARBA00023268"/>
    </source>
</evidence>
<evidence type="ECO:0000256" key="17">
    <source>
        <dbReference type="SAM" id="Phobius"/>
    </source>
</evidence>
<organism evidence="20 21">
    <name type="scientific">Paenisporosarcina cavernae</name>
    <dbReference type="NCBI Taxonomy" id="2320858"/>
    <lineage>
        <taxon>Bacteria</taxon>
        <taxon>Bacillati</taxon>
        <taxon>Bacillota</taxon>
        <taxon>Bacilli</taxon>
        <taxon>Bacillales</taxon>
        <taxon>Caryophanaceae</taxon>
        <taxon>Paenisporosarcina</taxon>
    </lineage>
</organism>
<dbReference type="GO" id="GO:0008658">
    <property type="term" value="F:penicillin binding"/>
    <property type="evidence" value="ECO:0007669"/>
    <property type="project" value="InterPro"/>
</dbReference>
<comment type="catalytic activity">
    <reaction evidence="16">
        <text>[GlcNAc-(1-&gt;4)-Mur2Ac(oyl-L-Ala-gamma-D-Glu-L-Lys-D-Ala-D-Ala)](n)-di-trans,octa-cis-undecaprenyl diphosphate + beta-D-GlcNAc-(1-&gt;4)-Mur2Ac(oyl-L-Ala-gamma-D-Glu-L-Lys-D-Ala-D-Ala)-di-trans,octa-cis-undecaprenyl diphosphate = [GlcNAc-(1-&gt;4)-Mur2Ac(oyl-L-Ala-gamma-D-Glu-L-Lys-D-Ala-D-Ala)](n+1)-di-trans,octa-cis-undecaprenyl diphosphate + di-trans,octa-cis-undecaprenyl diphosphate + H(+)</text>
        <dbReference type="Rhea" id="RHEA:23708"/>
        <dbReference type="Rhea" id="RHEA-COMP:9602"/>
        <dbReference type="Rhea" id="RHEA-COMP:9603"/>
        <dbReference type="ChEBI" id="CHEBI:15378"/>
        <dbReference type="ChEBI" id="CHEBI:58405"/>
        <dbReference type="ChEBI" id="CHEBI:60033"/>
        <dbReference type="ChEBI" id="CHEBI:78435"/>
        <dbReference type="EC" id="2.4.99.28"/>
    </reaction>
</comment>
<feature type="domain" description="Penicillin-binding protein transpeptidase" evidence="18">
    <location>
        <begin position="347"/>
        <end position="581"/>
    </location>
</feature>
<evidence type="ECO:0000256" key="16">
    <source>
        <dbReference type="ARBA" id="ARBA00049902"/>
    </source>
</evidence>
<evidence type="ECO:0000256" key="4">
    <source>
        <dbReference type="ARBA" id="ARBA00022475"/>
    </source>
</evidence>
<dbReference type="PANTHER" id="PTHR32282">
    <property type="entry name" value="BINDING PROTEIN TRANSPEPTIDASE, PUTATIVE-RELATED"/>
    <property type="match status" value="1"/>
</dbReference>
<dbReference type="PANTHER" id="PTHR32282:SF11">
    <property type="entry name" value="PENICILLIN-BINDING PROTEIN 1B"/>
    <property type="match status" value="1"/>
</dbReference>
<dbReference type="GO" id="GO:0071555">
    <property type="term" value="P:cell wall organization"/>
    <property type="evidence" value="ECO:0007669"/>
    <property type="project" value="UniProtKB-KW"/>
</dbReference>
<keyword evidence="11" id="KW-0573">Peptidoglycan synthesis</keyword>
<dbReference type="InterPro" id="IPR001460">
    <property type="entry name" value="PCN-bd_Tpept"/>
</dbReference>
<evidence type="ECO:0000256" key="5">
    <source>
        <dbReference type="ARBA" id="ARBA00022645"/>
    </source>
</evidence>
<dbReference type="InterPro" id="IPR001264">
    <property type="entry name" value="Glyco_trans_51"/>
</dbReference>
<dbReference type="KEGG" id="paek:D3873_08685"/>
<dbReference type="InterPro" id="IPR036950">
    <property type="entry name" value="PBP_transglycosylase"/>
</dbReference>
<evidence type="ECO:0000256" key="15">
    <source>
        <dbReference type="ARBA" id="ARBA00034000"/>
    </source>
</evidence>
<evidence type="ECO:0000313" key="21">
    <source>
        <dbReference type="Proteomes" id="UP000265725"/>
    </source>
</evidence>
<dbReference type="GO" id="GO:0006508">
    <property type="term" value="P:proteolysis"/>
    <property type="evidence" value="ECO:0007669"/>
    <property type="project" value="UniProtKB-KW"/>
</dbReference>
<keyword evidence="7" id="KW-0328">Glycosyltransferase</keyword>
<dbReference type="GO" id="GO:0008360">
    <property type="term" value="P:regulation of cell shape"/>
    <property type="evidence" value="ECO:0007669"/>
    <property type="project" value="UniProtKB-KW"/>
</dbReference>
<evidence type="ECO:0000256" key="14">
    <source>
        <dbReference type="ARBA" id="ARBA00023316"/>
    </source>
</evidence>
<dbReference type="EMBL" id="CP032418">
    <property type="protein sequence ID" value="AYC29946.1"/>
    <property type="molecule type" value="Genomic_DNA"/>
</dbReference>
<dbReference type="AlphaFoldDB" id="A0A385YTE3"/>
<dbReference type="GO" id="GO:0008955">
    <property type="term" value="F:peptidoglycan glycosyltransferase activity"/>
    <property type="evidence" value="ECO:0007669"/>
    <property type="project" value="UniProtKB-EC"/>
</dbReference>
<keyword evidence="10" id="KW-0133">Cell shape</keyword>
<evidence type="ECO:0000256" key="6">
    <source>
        <dbReference type="ARBA" id="ARBA00022670"/>
    </source>
</evidence>
<gene>
    <name evidence="20" type="ORF">D3873_08685</name>
</gene>
<keyword evidence="21" id="KW-1185">Reference proteome</keyword>
<dbReference type="Gene3D" id="1.10.3810.10">
    <property type="entry name" value="Biosynthetic peptidoglycan transglycosylase-like"/>
    <property type="match status" value="1"/>
</dbReference>
<keyword evidence="8" id="KW-0808">Transferase</keyword>
<dbReference type="SUPFAM" id="SSF56601">
    <property type="entry name" value="beta-lactamase/transpeptidase-like"/>
    <property type="match status" value="1"/>
</dbReference>
<evidence type="ECO:0000256" key="1">
    <source>
        <dbReference type="ARBA" id="ARBA00004236"/>
    </source>
</evidence>
<reference evidence="21" key="1">
    <citation type="submission" date="2018-09" db="EMBL/GenBank/DDBJ databases">
        <authorList>
            <person name="Zhu H."/>
        </authorList>
    </citation>
    <scope>NUCLEOTIDE SEQUENCE [LARGE SCALE GENOMIC DNA]</scope>
    <source>
        <strain evidence="21">K2R23-3</strain>
    </source>
</reference>